<sequence>MYEKFLDHPSKRNSSSCTKLLIVGLIASQEGYHACHNQWQMEKSAAYFNLTDKYYIFIRDLKKYNSINSFEVATQKCQEMNGTLVSIHSKEENEFVKNLVKSTREHLAFIGMYRRGSNFSWTDGSKADYSNWNENEPNNDQGIENCGEITSRHVFYGIDEGKWNDVPCDKLDVAVCQIECKMWK</sequence>
<dbReference type="Proteomes" id="UP000887540">
    <property type="component" value="Unplaced"/>
</dbReference>
<dbReference type="InterPro" id="IPR016186">
    <property type="entry name" value="C-type_lectin-like/link_sf"/>
</dbReference>
<name>A0A914EHH3_9BILA</name>
<dbReference type="SMART" id="SM00034">
    <property type="entry name" value="CLECT"/>
    <property type="match status" value="1"/>
</dbReference>
<dbReference type="InterPro" id="IPR001304">
    <property type="entry name" value="C-type_lectin-like"/>
</dbReference>
<dbReference type="Gene3D" id="3.10.100.10">
    <property type="entry name" value="Mannose-Binding Protein A, subunit A"/>
    <property type="match status" value="1"/>
</dbReference>
<accession>A0A914EHH3</accession>
<dbReference type="PROSITE" id="PS50041">
    <property type="entry name" value="C_TYPE_LECTIN_2"/>
    <property type="match status" value="1"/>
</dbReference>
<dbReference type="SUPFAM" id="SSF56436">
    <property type="entry name" value="C-type lectin-like"/>
    <property type="match status" value="1"/>
</dbReference>
<dbReference type="InterPro" id="IPR016187">
    <property type="entry name" value="CTDL_fold"/>
</dbReference>
<keyword evidence="2" id="KW-1185">Reference proteome</keyword>
<proteinExistence type="predicted"/>
<dbReference type="CDD" id="cd00037">
    <property type="entry name" value="CLECT"/>
    <property type="match status" value="1"/>
</dbReference>
<protein>
    <submittedName>
        <fullName evidence="3">C-type lectin domain-containing protein</fullName>
    </submittedName>
</protein>
<dbReference type="PANTHER" id="PTHR22803">
    <property type="entry name" value="MANNOSE, PHOSPHOLIPASE, LECTIN RECEPTOR RELATED"/>
    <property type="match status" value="1"/>
</dbReference>
<organism evidence="2 3">
    <name type="scientific">Acrobeloides nanus</name>
    <dbReference type="NCBI Taxonomy" id="290746"/>
    <lineage>
        <taxon>Eukaryota</taxon>
        <taxon>Metazoa</taxon>
        <taxon>Ecdysozoa</taxon>
        <taxon>Nematoda</taxon>
        <taxon>Chromadorea</taxon>
        <taxon>Rhabditida</taxon>
        <taxon>Tylenchina</taxon>
        <taxon>Cephalobomorpha</taxon>
        <taxon>Cephaloboidea</taxon>
        <taxon>Cephalobidae</taxon>
        <taxon>Acrobeloides</taxon>
    </lineage>
</organism>
<evidence type="ECO:0000313" key="2">
    <source>
        <dbReference type="Proteomes" id="UP000887540"/>
    </source>
</evidence>
<evidence type="ECO:0000313" key="3">
    <source>
        <dbReference type="WBParaSite" id="ACRNAN_scaffold7918.g10410.t1"/>
    </source>
</evidence>
<dbReference type="InterPro" id="IPR050111">
    <property type="entry name" value="C-type_lectin/snaclec_domain"/>
</dbReference>
<feature type="domain" description="C-type lectin" evidence="1">
    <location>
        <begin position="50"/>
        <end position="177"/>
    </location>
</feature>
<reference evidence="3" key="1">
    <citation type="submission" date="2022-11" db="UniProtKB">
        <authorList>
            <consortium name="WormBaseParasite"/>
        </authorList>
    </citation>
    <scope>IDENTIFICATION</scope>
</reference>
<dbReference type="AlphaFoldDB" id="A0A914EHH3"/>
<evidence type="ECO:0000259" key="1">
    <source>
        <dbReference type="PROSITE" id="PS50041"/>
    </source>
</evidence>
<dbReference type="Pfam" id="PF00059">
    <property type="entry name" value="Lectin_C"/>
    <property type="match status" value="1"/>
</dbReference>
<dbReference type="WBParaSite" id="ACRNAN_scaffold7918.g10410.t1">
    <property type="protein sequence ID" value="ACRNAN_scaffold7918.g10410.t1"/>
    <property type="gene ID" value="ACRNAN_scaffold7918.g10410"/>
</dbReference>